<keyword evidence="7" id="KW-0460">Magnesium</keyword>
<evidence type="ECO:0000256" key="6">
    <source>
        <dbReference type="ARBA" id="ARBA00023136"/>
    </source>
</evidence>
<feature type="transmembrane region" description="Helical" evidence="8">
    <location>
        <begin position="72"/>
        <end position="91"/>
    </location>
</feature>
<comment type="caution">
    <text evidence="9">The sequence shown here is derived from an EMBL/GenBank/DDBJ whole genome shotgun (WGS) entry which is preliminary data.</text>
</comment>
<dbReference type="GO" id="GO:0016780">
    <property type="term" value="F:phosphotransferase activity, for other substituted phosphate groups"/>
    <property type="evidence" value="ECO:0007669"/>
    <property type="project" value="InterPro"/>
</dbReference>
<evidence type="ECO:0000256" key="8">
    <source>
        <dbReference type="SAM" id="Phobius"/>
    </source>
</evidence>
<organism evidence="9 10">
    <name type="scientific">Limibacillus halophilus</name>
    <dbReference type="NCBI Taxonomy" id="1579333"/>
    <lineage>
        <taxon>Bacteria</taxon>
        <taxon>Pseudomonadati</taxon>
        <taxon>Pseudomonadota</taxon>
        <taxon>Alphaproteobacteria</taxon>
        <taxon>Rhodospirillales</taxon>
        <taxon>Rhodovibrionaceae</taxon>
        <taxon>Limibacillus</taxon>
    </lineage>
</organism>
<feature type="transmembrane region" description="Helical" evidence="8">
    <location>
        <begin position="97"/>
        <end position="118"/>
    </location>
</feature>
<keyword evidence="4 8" id="KW-0812">Transmembrane</keyword>
<keyword evidence="5 8" id="KW-1133">Transmembrane helix</keyword>
<dbReference type="PANTHER" id="PTHR22926">
    <property type="entry name" value="PHOSPHO-N-ACETYLMURAMOYL-PENTAPEPTIDE-TRANSFERASE"/>
    <property type="match status" value="1"/>
</dbReference>
<keyword evidence="10" id="KW-1185">Reference proteome</keyword>
<dbReference type="GO" id="GO:0005886">
    <property type="term" value="C:plasma membrane"/>
    <property type="evidence" value="ECO:0007669"/>
    <property type="project" value="UniProtKB-SubCell"/>
</dbReference>
<dbReference type="EMBL" id="JACHXA010000001">
    <property type="protein sequence ID" value="MBB3063884.1"/>
    <property type="molecule type" value="Genomic_DNA"/>
</dbReference>
<dbReference type="GO" id="GO:0044038">
    <property type="term" value="P:cell wall macromolecule biosynthetic process"/>
    <property type="evidence" value="ECO:0007669"/>
    <property type="project" value="TreeGrafter"/>
</dbReference>
<dbReference type="PANTHER" id="PTHR22926:SF3">
    <property type="entry name" value="UNDECAPRENYL-PHOSPHATE ALPHA-N-ACETYLGLUCOSAMINYL 1-PHOSPHATE TRANSFERASE"/>
    <property type="match status" value="1"/>
</dbReference>
<gene>
    <name evidence="9" type="ORF">FHR98_000149</name>
</gene>
<reference evidence="9 10" key="1">
    <citation type="submission" date="2020-08" db="EMBL/GenBank/DDBJ databases">
        <title>Genomic Encyclopedia of Type Strains, Phase III (KMG-III): the genomes of soil and plant-associated and newly described type strains.</title>
        <authorList>
            <person name="Whitman W."/>
        </authorList>
    </citation>
    <scope>NUCLEOTIDE SEQUENCE [LARGE SCALE GENOMIC DNA]</scope>
    <source>
        <strain evidence="9 10">CECT 8803</strain>
    </source>
</reference>
<feature type="transmembrane region" description="Helical" evidence="8">
    <location>
        <begin position="217"/>
        <end position="243"/>
    </location>
</feature>
<dbReference type="Pfam" id="PF00953">
    <property type="entry name" value="Glycos_transf_4"/>
    <property type="match status" value="1"/>
</dbReference>
<evidence type="ECO:0000256" key="2">
    <source>
        <dbReference type="ARBA" id="ARBA00022475"/>
    </source>
</evidence>
<feature type="binding site" evidence="7">
    <location>
        <position position="208"/>
    </location>
    <ligand>
        <name>Mg(2+)</name>
        <dbReference type="ChEBI" id="CHEBI:18420"/>
    </ligand>
</feature>
<dbReference type="GO" id="GO:0071555">
    <property type="term" value="P:cell wall organization"/>
    <property type="evidence" value="ECO:0007669"/>
    <property type="project" value="TreeGrafter"/>
</dbReference>
<evidence type="ECO:0000256" key="3">
    <source>
        <dbReference type="ARBA" id="ARBA00022679"/>
    </source>
</evidence>
<name>A0A839SPV8_9PROT</name>
<dbReference type="CDD" id="cd06854">
    <property type="entry name" value="GT_WbpL_WbcO_like"/>
    <property type="match status" value="1"/>
</dbReference>
<dbReference type="GO" id="GO:0009103">
    <property type="term" value="P:lipopolysaccharide biosynthetic process"/>
    <property type="evidence" value="ECO:0007669"/>
    <property type="project" value="TreeGrafter"/>
</dbReference>
<evidence type="ECO:0000313" key="10">
    <source>
        <dbReference type="Proteomes" id="UP000581135"/>
    </source>
</evidence>
<dbReference type="InterPro" id="IPR000715">
    <property type="entry name" value="Glycosyl_transferase_4"/>
</dbReference>
<feature type="transmembrane region" description="Helical" evidence="8">
    <location>
        <begin position="43"/>
        <end position="65"/>
    </location>
</feature>
<evidence type="ECO:0000256" key="7">
    <source>
        <dbReference type="PIRSR" id="PIRSR600715-1"/>
    </source>
</evidence>
<proteinExistence type="predicted"/>
<accession>A0A839SPV8</accession>
<keyword evidence="6 8" id="KW-0472">Membrane</keyword>
<keyword evidence="2" id="KW-1003">Cell membrane</keyword>
<feature type="transmembrane region" description="Helical" evidence="8">
    <location>
        <begin position="130"/>
        <end position="151"/>
    </location>
</feature>
<evidence type="ECO:0000256" key="4">
    <source>
        <dbReference type="ARBA" id="ARBA00022692"/>
    </source>
</evidence>
<sequence length="331" mass="35532">MTWGAALLLALVVAGASWAAVGMLQKGLHRAGVLDHPNARSSHLVPTPRGAGIVLIPIVLLAWAFAGQLGPATLPVAVVLGALLLAAVSWVDDLRGLGALPRLLAQFLAIGLGLYALGPEGSVSGGFLPFWLDRLLLGLAWLWFVNLFNFMDGIDGISAVEGLCLCAGLLLLSFVSSLPFSPEPLLLAAALLGFAYWNRPPARIFLGDVGSVPLGFLFGFLLAEAALAGYAYAAIIIPAYYWADSTLTLLRRLYRRQVIWQGHREHWYQRAAARLGHGPVVLRILCFNIFLLLLLVPVALAEPWLNPWVAMSLAGFATLVFLTVIGRPFDA</sequence>
<protein>
    <submittedName>
        <fullName evidence="9">UDP-N-acetylmuramyl pentapeptide phosphotransferase/UDP-N-acetylglucosamine-1-phosphate transferase</fullName>
    </submittedName>
</protein>
<evidence type="ECO:0000256" key="5">
    <source>
        <dbReference type="ARBA" id="ARBA00022989"/>
    </source>
</evidence>
<feature type="transmembrane region" description="Helical" evidence="8">
    <location>
        <begin position="307"/>
        <end position="325"/>
    </location>
</feature>
<keyword evidence="7" id="KW-0479">Metal-binding</keyword>
<keyword evidence="3 9" id="KW-0808">Transferase</keyword>
<feature type="transmembrane region" description="Helical" evidence="8">
    <location>
        <begin position="157"/>
        <end position="175"/>
    </location>
</feature>
<dbReference type="Proteomes" id="UP000581135">
    <property type="component" value="Unassembled WGS sequence"/>
</dbReference>
<feature type="binding site" evidence="7">
    <location>
        <position position="149"/>
    </location>
    <ligand>
        <name>Mg(2+)</name>
        <dbReference type="ChEBI" id="CHEBI:18420"/>
    </ligand>
</feature>
<dbReference type="RefSeq" id="WP_183414697.1">
    <property type="nucleotide sequence ID" value="NZ_JACHXA010000001.1"/>
</dbReference>
<dbReference type="AlphaFoldDB" id="A0A839SPV8"/>
<dbReference type="GO" id="GO:0046872">
    <property type="term" value="F:metal ion binding"/>
    <property type="evidence" value="ECO:0007669"/>
    <property type="project" value="UniProtKB-KW"/>
</dbReference>
<comment type="subcellular location">
    <subcellularLocation>
        <location evidence="1">Cell membrane</location>
        <topology evidence="1">Multi-pass membrane protein</topology>
    </subcellularLocation>
</comment>
<comment type="cofactor">
    <cofactor evidence="7">
        <name>Mg(2+)</name>
        <dbReference type="ChEBI" id="CHEBI:18420"/>
    </cofactor>
</comment>
<evidence type="ECO:0000313" key="9">
    <source>
        <dbReference type="EMBL" id="MBB3063884.1"/>
    </source>
</evidence>
<evidence type="ECO:0000256" key="1">
    <source>
        <dbReference type="ARBA" id="ARBA00004651"/>
    </source>
</evidence>
<feature type="transmembrane region" description="Helical" evidence="8">
    <location>
        <begin position="280"/>
        <end position="301"/>
    </location>
</feature>